<evidence type="ECO:0000313" key="1">
    <source>
        <dbReference type="EMBL" id="PHH76695.1"/>
    </source>
</evidence>
<organism evidence="1 2">
    <name type="scientific">Ophiocordyceps camponoti-rufipedis</name>
    <dbReference type="NCBI Taxonomy" id="2004952"/>
    <lineage>
        <taxon>Eukaryota</taxon>
        <taxon>Fungi</taxon>
        <taxon>Dikarya</taxon>
        <taxon>Ascomycota</taxon>
        <taxon>Pezizomycotina</taxon>
        <taxon>Sordariomycetes</taxon>
        <taxon>Hypocreomycetidae</taxon>
        <taxon>Hypocreales</taxon>
        <taxon>Ophiocordycipitaceae</taxon>
        <taxon>Ophiocordyceps</taxon>
    </lineage>
</organism>
<reference evidence="1 2" key="1">
    <citation type="submission" date="2017-06" db="EMBL/GenBank/DDBJ databases">
        <title>Ant-infecting Ophiocordyceps genomes reveal a high diversity of potential behavioral manipulation genes and a possible major role for enterotoxins.</title>
        <authorList>
            <person name="De Bekker C."/>
            <person name="Evans H.C."/>
            <person name="Brachmann A."/>
            <person name="Hughes D.P."/>
        </authorList>
    </citation>
    <scope>NUCLEOTIDE SEQUENCE [LARGE SCALE GENOMIC DNA]</scope>
    <source>
        <strain evidence="1 2">Map16</strain>
    </source>
</reference>
<dbReference type="STRING" id="2004952.A0A2C5Z4D8"/>
<gene>
    <name evidence="1" type="ORF">CDD80_1333</name>
</gene>
<protein>
    <submittedName>
        <fullName evidence="1">Uncharacterized protein</fullName>
    </submittedName>
</protein>
<comment type="caution">
    <text evidence="1">The sequence shown here is derived from an EMBL/GenBank/DDBJ whole genome shotgun (WGS) entry which is preliminary data.</text>
</comment>
<sequence>MNAGWEPWLHPSSFTPTRREPFSASGWRTVDRGTWLLSVLPPKLNESFTEAYQGSWVDLADELNLNLESIKDKDTMYAILRWYSKSTESDSKVCWQTHYTTALDRYENVLGALNSLFVDPESLKMGEPYARRPMDLPPLYLDTTKLHCLHPNAGVYGQMTRLLHSSMIVWPESTQLEKFREEADKVAHPFGRALFHASRETYRCPYQKGCTAEGLWLGSPYVASSFKGFLGTVRSVFDDRQSMVCLAFDEVLPMPRSAVIFAAGVTETNAPNILYPRCQRHACYFDFQRASRAGNDFCNSHNLEHELPWFVHADAFPQPTECGKPKLVLLDREIRELCDCVRGSSDVSKCVNVSCYKELLTVAKDDKGELKRQCRSRSEGSRMANSFSHDMFSFPPTCGLKMVEFSMDERRDVCGCVTNERQRRDKKERKYNLRV</sequence>
<keyword evidence="2" id="KW-1185">Reference proteome</keyword>
<dbReference type="EMBL" id="NJES01000152">
    <property type="protein sequence ID" value="PHH76695.1"/>
    <property type="molecule type" value="Genomic_DNA"/>
</dbReference>
<accession>A0A2C5Z4D8</accession>
<evidence type="ECO:0000313" key="2">
    <source>
        <dbReference type="Proteomes" id="UP000226431"/>
    </source>
</evidence>
<name>A0A2C5Z4D8_9HYPO</name>
<dbReference type="AlphaFoldDB" id="A0A2C5Z4D8"/>
<dbReference type="Proteomes" id="UP000226431">
    <property type="component" value="Unassembled WGS sequence"/>
</dbReference>
<proteinExistence type="predicted"/>
<dbReference type="OrthoDB" id="4911552at2759"/>